<protein>
    <submittedName>
        <fullName evidence="1">(California timema) hypothetical protein</fullName>
    </submittedName>
</protein>
<dbReference type="PANTHER" id="PTHR11257:SF9">
    <property type="entry name" value="CHEMOSENSORY PROTEIN 13"/>
    <property type="match status" value="1"/>
</dbReference>
<dbReference type="InterPro" id="IPR005055">
    <property type="entry name" value="A10/PebIII"/>
</dbReference>
<dbReference type="AlphaFoldDB" id="A0A7R9J879"/>
<name>A0A7R9J879_TIMCA</name>
<dbReference type="InterPro" id="IPR036682">
    <property type="entry name" value="OS_D_A10/PebIII_sf"/>
</dbReference>
<gene>
    <name evidence="1" type="ORF">TCMB3V08_LOCUS7132</name>
</gene>
<evidence type="ECO:0000313" key="1">
    <source>
        <dbReference type="EMBL" id="CAD7574521.1"/>
    </source>
</evidence>
<sequence>MSVPSYTDSPFDELFPIWKSPIPANAATFSLDWGIRGAEGVWGAGRRHVWWCLDPFKSRNGGFQTLSCHHPYKYMLSGSLSSVLGSRLMSPGVPSARVWTGESSIRVASAGVVCTAREWTGESSVRVASAGVSWVLMFMSVTTLSAVWAEEARSVTKYTTRYDHLNLDVILNNRRLVMSYVDCLLGKKRCSPDASELKRTLPDALATRCAKCTTRQREGARRVIGHLERQFPKEFKLLLEKWDPTGVHFKRFREGAGGGQTTPNLRHAEI</sequence>
<proteinExistence type="predicted"/>
<reference evidence="1" key="1">
    <citation type="submission" date="2020-11" db="EMBL/GenBank/DDBJ databases">
        <authorList>
            <person name="Tran Van P."/>
        </authorList>
    </citation>
    <scope>NUCLEOTIDE SEQUENCE</scope>
</reference>
<dbReference type="PANTHER" id="PTHR11257">
    <property type="entry name" value="CHEMOSENSORY PROTEIN-RELATED"/>
    <property type="match status" value="1"/>
</dbReference>
<dbReference type="Pfam" id="PF03392">
    <property type="entry name" value="OS-D"/>
    <property type="match status" value="1"/>
</dbReference>
<dbReference type="SUPFAM" id="SSF100910">
    <property type="entry name" value="Chemosensory protein Csp2"/>
    <property type="match status" value="1"/>
</dbReference>
<dbReference type="Gene3D" id="1.10.2080.10">
    <property type="entry name" value="Insect odorant-binding protein A10/Ejaculatory bulb-specific protein 3"/>
    <property type="match status" value="1"/>
</dbReference>
<accession>A0A7R9J879</accession>
<dbReference type="EMBL" id="OE182421">
    <property type="protein sequence ID" value="CAD7574521.1"/>
    <property type="molecule type" value="Genomic_DNA"/>
</dbReference>
<organism evidence="1">
    <name type="scientific">Timema californicum</name>
    <name type="common">California timema</name>
    <name type="synonym">Walking stick</name>
    <dbReference type="NCBI Taxonomy" id="61474"/>
    <lineage>
        <taxon>Eukaryota</taxon>
        <taxon>Metazoa</taxon>
        <taxon>Ecdysozoa</taxon>
        <taxon>Arthropoda</taxon>
        <taxon>Hexapoda</taxon>
        <taxon>Insecta</taxon>
        <taxon>Pterygota</taxon>
        <taxon>Neoptera</taxon>
        <taxon>Polyneoptera</taxon>
        <taxon>Phasmatodea</taxon>
        <taxon>Timematodea</taxon>
        <taxon>Timematoidea</taxon>
        <taxon>Timematidae</taxon>
        <taxon>Timema</taxon>
    </lineage>
</organism>